<evidence type="ECO:0000313" key="1">
    <source>
        <dbReference type="EMBL" id="MDR5897290.1"/>
    </source>
</evidence>
<proteinExistence type="predicted"/>
<gene>
    <name evidence="1" type="ORF">QC825_14560</name>
</gene>
<dbReference type="Proteomes" id="UP001269375">
    <property type="component" value="Unassembled WGS sequence"/>
</dbReference>
<comment type="caution">
    <text evidence="1">The sequence shown here is derived from an EMBL/GenBank/DDBJ whole genome shotgun (WGS) entry which is preliminary data.</text>
</comment>
<organism evidence="1 2">
    <name type="scientific">Larsenimonas suaedae</name>
    <dbReference type="NCBI Taxonomy" id="1851019"/>
    <lineage>
        <taxon>Bacteria</taxon>
        <taxon>Pseudomonadati</taxon>
        <taxon>Pseudomonadota</taxon>
        <taxon>Gammaproteobacteria</taxon>
        <taxon>Oceanospirillales</taxon>
        <taxon>Halomonadaceae</taxon>
        <taxon>Larsenimonas</taxon>
    </lineage>
</organism>
<name>A0ABU1GYZ8_9GAMM</name>
<dbReference type="EMBL" id="JARWAO010000010">
    <property type="protein sequence ID" value="MDR5897290.1"/>
    <property type="molecule type" value="Genomic_DNA"/>
</dbReference>
<accession>A0ABU1GYZ8</accession>
<protein>
    <submittedName>
        <fullName evidence="1">Uncharacterized protein</fullName>
    </submittedName>
</protein>
<dbReference type="RefSeq" id="WP_251595568.1">
    <property type="nucleotide sequence ID" value="NZ_JAMLJI010000006.1"/>
</dbReference>
<keyword evidence="2" id="KW-1185">Reference proteome</keyword>
<sequence length="130" mass="14544">MPSNASRQPVPLALTDQQRSDLTTLVQRSADDFEHYTHGPYFSADYAKDPEGAQELIDLYDRADDLIAQLEKPTQHVITLSVETAWLLMKEWWAAQGMLPPVECTAARAEMQSLRDHIIAAHDRPGTAGQ</sequence>
<evidence type="ECO:0000313" key="2">
    <source>
        <dbReference type="Proteomes" id="UP001269375"/>
    </source>
</evidence>
<reference evidence="1 2" key="1">
    <citation type="submission" date="2023-04" db="EMBL/GenBank/DDBJ databases">
        <title>A long-awaited taxogenomic arrangement of the family Halomonadaceae.</title>
        <authorList>
            <person name="De La Haba R."/>
            <person name="Chuvochina M."/>
            <person name="Wittouck S."/>
            <person name="Arahal D.R."/>
            <person name="Sanchez-Porro C."/>
            <person name="Hugenholtz P."/>
            <person name="Ventosa A."/>
        </authorList>
    </citation>
    <scope>NUCLEOTIDE SEQUENCE [LARGE SCALE GENOMIC DNA]</scope>
    <source>
        <strain evidence="1 2">DSM 22428</strain>
    </source>
</reference>